<evidence type="ECO:0000313" key="2">
    <source>
        <dbReference type="Proteomes" id="UP000305067"/>
    </source>
</evidence>
<dbReference type="EMBL" id="ML178875">
    <property type="protein sequence ID" value="TFK95758.1"/>
    <property type="molecule type" value="Genomic_DNA"/>
</dbReference>
<reference evidence="1 2" key="1">
    <citation type="journal article" date="2019" name="Nat. Ecol. Evol.">
        <title>Megaphylogeny resolves global patterns of mushroom evolution.</title>
        <authorList>
            <person name="Varga T."/>
            <person name="Krizsan K."/>
            <person name="Foldi C."/>
            <person name="Dima B."/>
            <person name="Sanchez-Garcia M."/>
            <person name="Sanchez-Ramirez S."/>
            <person name="Szollosi G.J."/>
            <person name="Szarkandi J.G."/>
            <person name="Papp V."/>
            <person name="Albert L."/>
            <person name="Andreopoulos W."/>
            <person name="Angelini C."/>
            <person name="Antonin V."/>
            <person name="Barry K.W."/>
            <person name="Bougher N.L."/>
            <person name="Buchanan P."/>
            <person name="Buyck B."/>
            <person name="Bense V."/>
            <person name="Catcheside P."/>
            <person name="Chovatia M."/>
            <person name="Cooper J."/>
            <person name="Damon W."/>
            <person name="Desjardin D."/>
            <person name="Finy P."/>
            <person name="Geml J."/>
            <person name="Haridas S."/>
            <person name="Hughes K."/>
            <person name="Justo A."/>
            <person name="Karasinski D."/>
            <person name="Kautmanova I."/>
            <person name="Kiss B."/>
            <person name="Kocsube S."/>
            <person name="Kotiranta H."/>
            <person name="LaButti K.M."/>
            <person name="Lechner B.E."/>
            <person name="Liimatainen K."/>
            <person name="Lipzen A."/>
            <person name="Lukacs Z."/>
            <person name="Mihaltcheva S."/>
            <person name="Morgado L.N."/>
            <person name="Niskanen T."/>
            <person name="Noordeloos M.E."/>
            <person name="Ohm R.A."/>
            <person name="Ortiz-Santana B."/>
            <person name="Ovrebo C."/>
            <person name="Racz N."/>
            <person name="Riley R."/>
            <person name="Savchenko A."/>
            <person name="Shiryaev A."/>
            <person name="Soop K."/>
            <person name="Spirin V."/>
            <person name="Szebenyi C."/>
            <person name="Tomsovsky M."/>
            <person name="Tulloss R.E."/>
            <person name="Uehling J."/>
            <person name="Grigoriev I.V."/>
            <person name="Vagvolgyi C."/>
            <person name="Papp T."/>
            <person name="Martin F.M."/>
            <person name="Miettinen O."/>
            <person name="Hibbett D.S."/>
            <person name="Nagy L.G."/>
        </authorList>
    </citation>
    <scope>NUCLEOTIDE SEQUENCE [LARGE SCALE GENOMIC DNA]</scope>
    <source>
        <strain evidence="1 2">CBS 309.79</strain>
    </source>
</reference>
<name>A0A5C3Q6C5_9AGAR</name>
<dbReference type="AlphaFoldDB" id="A0A5C3Q6C5"/>
<dbReference type="SUPFAM" id="SSF48371">
    <property type="entry name" value="ARM repeat"/>
    <property type="match status" value="1"/>
</dbReference>
<dbReference type="InterPro" id="IPR016024">
    <property type="entry name" value="ARM-type_fold"/>
</dbReference>
<dbReference type="PANTHER" id="PTHR17695">
    <property type="entry name" value="SMALL SUBUNIT PROCESSOME COMPONENT 20 HOMOLOG"/>
    <property type="match status" value="1"/>
</dbReference>
<dbReference type="Proteomes" id="UP000305067">
    <property type="component" value="Unassembled WGS sequence"/>
</dbReference>
<feature type="non-terminal residue" evidence="1">
    <location>
        <position position="551"/>
    </location>
</feature>
<gene>
    <name evidence="1" type="ORF">BDV98DRAFT_468334</name>
</gene>
<accession>A0A5C3Q6C5</accession>
<organism evidence="1 2">
    <name type="scientific">Pterulicium gracile</name>
    <dbReference type="NCBI Taxonomy" id="1884261"/>
    <lineage>
        <taxon>Eukaryota</taxon>
        <taxon>Fungi</taxon>
        <taxon>Dikarya</taxon>
        <taxon>Basidiomycota</taxon>
        <taxon>Agaricomycotina</taxon>
        <taxon>Agaricomycetes</taxon>
        <taxon>Agaricomycetidae</taxon>
        <taxon>Agaricales</taxon>
        <taxon>Pleurotineae</taxon>
        <taxon>Pterulaceae</taxon>
        <taxon>Pterulicium</taxon>
    </lineage>
</organism>
<dbReference type="STRING" id="1884261.A0A5C3Q6C5"/>
<evidence type="ECO:0000313" key="1">
    <source>
        <dbReference type="EMBL" id="TFK95758.1"/>
    </source>
</evidence>
<dbReference type="GO" id="GO:0032040">
    <property type="term" value="C:small-subunit processome"/>
    <property type="evidence" value="ECO:0007669"/>
    <property type="project" value="TreeGrafter"/>
</dbReference>
<keyword evidence="2" id="KW-1185">Reference proteome</keyword>
<dbReference type="InterPro" id="IPR052575">
    <property type="entry name" value="SSU_processome_comp_20"/>
</dbReference>
<proteinExistence type="predicted"/>
<dbReference type="PANTHER" id="PTHR17695:SF11">
    <property type="entry name" value="SMALL SUBUNIT PROCESSOME COMPONENT 20 HOMOLOG"/>
    <property type="match status" value="1"/>
</dbReference>
<feature type="non-terminal residue" evidence="1">
    <location>
        <position position="1"/>
    </location>
</feature>
<sequence length="551" mass="61599">LQYRSHANSLKDVHLPSALSVFQSEHEISENGSHFQESLDRWKQLNLAPSFLDFVHQVEPMCASMPLLLHNWRDIIKLWLSVVKESDVEGLTPLFDLLQRIAHDLRTTFSPMYSEIFTTLTSFMPRTIPAAVLTALLSTLQSLFKYLLIPSVDLKLLESTWDSLLETIPKCHIEVQRAVAEVWGSVLRRLKSSARDRAVKLIAQSLRDDVGDFSAWIFMHACQSVSQTLHTATSSILSPLVNTYLQQEDEQEVFITLLRRVITSMIHHVKDAERFSILSALLTQTVSQPENMQSSNEGRACRSLQLITIPCSVRRGSRMTAAQLATLLSHFPSVPFSASTHPLLLRFLASTLTAGDMSLWVNAGRKALEYTWSSLPLPFSIQLSGLLAEMGWGGWKQIALPMFLRDSIKAPADREVLATTAHLCREGMIDVEQGVNVVWKKSTEDQVLSKLESWTQATPSPDATAEVRDVFTLAEYFPSTCPPMMALLSSALEADRHTTIAVLVASCLEGLCKHEQKHWSNVPDIGELVEKVCAQWPSEPDVLAGLVTFAR</sequence>
<protein>
    <recommendedName>
        <fullName evidence="3">Armadillo-type protein</fullName>
    </recommendedName>
</protein>
<evidence type="ECO:0008006" key="3">
    <source>
        <dbReference type="Google" id="ProtNLM"/>
    </source>
</evidence>
<dbReference type="GO" id="GO:0030686">
    <property type="term" value="C:90S preribosome"/>
    <property type="evidence" value="ECO:0007669"/>
    <property type="project" value="TreeGrafter"/>
</dbReference>
<dbReference type="OrthoDB" id="360653at2759"/>